<keyword evidence="4" id="KW-0479">Metal-binding</keyword>
<name>A0A9J6A787_SOLCO</name>
<dbReference type="Pfam" id="PF13639">
    <property type="entry name" value="zf-RING_2"/>
    <property type="match status" value="2"/>
</dbReference>
<evidence type="ECO:0000256" key="3">
    <source>
        <dbReference type="ARBA" id="ARBA00022679"/>
    </source>
</evidence>
<feature type="domain" description="RING-type" evidence="9">
    <location>
        <begin position="78"/>
        <end position="119"/>
    </location>
</feature>
<feature type="domain" description="RING-type" evidence="9">
    <location>
        <begin position="177"/>
        <end position="218"/>
    </location>
</feature>
<dbReference type="OrthoDB" id="1302023at2759"/>
<dbReference type="InterPro" id="IPR013083">
    <property type="entry name" value="Znf_RING/FYVE/PHD"/>
</dbReference>
<keyword evidence="11" id="KW-1185">Reference proteome</keyword>
<feature type="non-terminal residue" evidence="10">
    <location>
        <position position="1"/>
    </location>
</feature>
<evidence type="ECO:0000256" key="5">
    <source>
        <dbReference type="ARBA" id="ARBA00022771"/>
    </source>
</evidence>
<keyword evidence="7" id="KW-0862">Zinc</keyword>
<comment type="catalytic activity">
    <reaction evidence="1">
        <text>S-ubiquitinyl-[E2 ubiquitin-conjugating enzyme]-L-cysteine + [acceptor protein]-L-lysine = [E2 ubiquitin-conjugating enzyme]-L-cysteine + N(6)-ubiquitinyl-[acceptor protein]-L-lysine.</text>
        <dbReference type="EC" id="2.3.2.27"/>
    </reaction>
</comment>
<accession>A0A9J6A787</accession>
<dbReference type="InterPro" id="IPR045191">
    <property type="entry name" value="MBR1/2-like"/>
</dbReference>
<reference evidence="10 11" key="1">
    <citation type="submission" date="2020-09" db="EMBL/GenBank/DDBJ databases">
        <title>De no assembly of potato wild relative species, Solanum commersonii.</title>
        <authorList>
            <person name="Cho K."/>
        </authorList>
    </citation>
    <scope>NUCLEOTIDE SEQUENCE [LARGE SCALE GENOMIC DNA]</scope>
    <source>
        <strain evidence="10">LZ3.2</strain>
        <tissue evidence="10">Leaf</tissue>
    </source>
</reference>
<dbReference type="GO" id="GO:0005634">
    <property type="term" value="C:nucleus"/>
    <property type="evidence" value="ECO:0007669"/>
    <property type="project" value="TreeGrafter"/>
</dbReference>
<dbReference type="PANTHER" id="PTHR22937">
    <property type="entry name" value="E3 UBIQUITIN-PROTEIN LIGASE RNF165"/>
    <property type="match status" value="1"/>
</dbReference>
<organism evidence="10 11">
    <name type="scientific">Solanum commersonii</name>
    <name type="common">Commerson's wild potato</name>
    <name type="synonym">Commerson's nightshade</name>
    <dbReference type="NCBI Taxonomy" id="4109"/>
    <lineage>
        <taxon>Eukaryota</taxon>
        <taxon>Viridiplantae</taxon>
        <taxon>Streptophyta</taxon>
        <taxon>Embryophyta</taxon>
        <taxon>Tracheophyta</taxon>
        <taxon>Spermatophyta</taxon>
        <taxon>Magnoliopsida</taxon>
        <taxon>eudicotyledons</taxon>
        <taxon>Gunneridae</taxon>
        <taxon>Pentapetalae</taxon>
        <taxon>asterids</taxon>
        <taxon>lamiids</taxon>
        <taxon>Solanales</taxon>
        <taxon>Solanaceae</taxon>
        <taxon>Solanoideae</taxon>
        <taxon>Solaneae</taxon>
        <taxon>Solanum</taxon>
    </lineage>
</organism>
<dbReference type="GO" id="GO:0008270">
    <property type="term" value="F:zinc ion binding"/>
    <property type="evidence" value="ECO:0007669"/>
    <property type="project" value="UniProtKB-KW"/>
</dbReference>
<dbReference type="AlphaFoldDB" id="A0A9J6A787"/>
<comment type="caution">
    <text evidence="10">The sequence shown here is derived from an EMBL/GenBank/DDBJ whole genome shotgun (WGS) entry which is preliminary data.</text>
</comment>
<dbReference type="InterPro" id="IPR001841">
    <property type="entry name" value="Znf_RING"/>
</dbReference>
<gene>
    <name evidence="10" type="ORF">H5410_005736</name>
</gene>
<evidence type="ECO:0000256" key="4">
    <source>
        <dbReference type="ARBA" id="ARBA00022723"/>
    </source>
</evidence>
<evidence type="ECO:0000256" key="2">
    <source>
        <dbReference type="ARBA" id="ARBA00012483"/>
    </source>
</evidence>
<dbReference type="Proteomes" id="UP000824120">
    <property type="component" value="Chromosome 2"/>
</dbReference>
<sequence length="229" mass="26143">MSNSHDYSLGFVKSNVSDRDSIDRILREGVADSLQGQSEAYMEEKEDEDILRYFKTRIHHVVVPKDGVKHPTNTNEICGICLGKFKHDETIGTLGCEHEYQACCIKKWLPRKKNCPICRSFNRILKAGVVNNLQGQSETYMEEKEDEDILGYFKTRIHHVVVPKNGVKNPTNTNEICGICLGKFKHEETIGTLGCEHEYHASCIKKWLLRKKNCPICRTLVSPFPSTKT</sequence>
<evidence type="ECO:0000256" key="7">
    <source>
        <dbReference type="ARBA" id="ARBA00022833"/>
    </source>
</evidence>
<evidence type="ECO:0000259" key="9">
    <source>
        <dbReference type="PROSITE" id="PS50089"/>
    </source>
</evidence>
<evidence type="ECO:0000256" key="1">
    <source>
        <dbReference type="ARBA" id="ARBA00000900"/>
    </source>
</evidence>
<evidence type="ECO:0000313" key="11">
    <source>
        <dbReference type="Proteomes" id="UP000824120"/>
    </source>
</evidence>
<evidence type="ECO:0000256" key="6">
    <source>
        <dbReference type="ARBA" id="ARBA00022786"/>
    </source>
</evidence>
<dbReference type="PROSITE" id="PS50089">
    <property type="entry name" value="ZF_RING_2"/>
    <property type="match status" value="2"/>
</dbReference>
<dbReference type="GO" id="GO:0061630">
    <property type="term" value="F:ubiquitin protein ligase activity"/>
    <property type="evidence" value="ECO:0007669"/>
    <property type="project" value="UniProtKB-EC"/>
</dbReference>
<keyword evidence="5 8" id="KW-0863">Zinc-finger</keyword>
<dbReference type="SMART" id="SM00184">
    <property type="entry name" value="RING"/>
    <property type="match status" value="2"/>
</dbReference>
<dbReference type="SUPFAM" id="SSF57850">
    <property type="entry name" value="RING/U-box"/>
    <property type="match status" value="2"/>
</dbReference>
<keyword evidence="3" id="KW-0808">Transferase</keyword>
<protein>
    <recommendedName>
        <fullName evidence="2">RING-type E3 ubiquitin transferase</fullName>
        <ecNumber evidence="2">2.3.2.27</ecNumber>
    </recommendedName>
</protein>
<proteinExistence type="predicted"/>
<keyword evidence="6" id="KW-0833">Ubl conjugation pathway</keyword>
<dbReference type="EC" id="2.3.2.27" evidence="2"/>
<dbReference type="Gene3D" id="3.30.40.10">
    <property type="entry name" value="Zinc/RING finger domain, C3HC4 (zinc finger)"/>
    <property type="match status" value="2"/>
</dbReference>
<dbReference type="PANTHER" id="PTHR22937:SF159">
    <property type="entry name" value="RING-TYPE E3 UBIQUITIN TRANSFERASE"/>
    <property type="match status" value="1"/>
</dbReference>
<dbReference type="EMBL" id="JACXVP010000002">
    <property type="protein sequence ID" value="KAG5620518.1"/>
    <property type="molecule type" value="Genomic_DNA"/>
</dbReference>
<evidence type="ECO:0000256" key="8">
    <source>
        <dbReference type="PROSITE-ProRule" id="PRU00175"/>
    </source>
</evidence>
<evidence type="ECO:0000313" key="10">
    <source>
        <dbReference type="EMBL" id="KAG5620518.1"/>
    </source>
</evidence>